<organism evidence="1 2">
    <name type="scientific">Yarrowia lipolytica</name>
    <name type="common">Candida lipolytica</name>
    <dbReference type="NCBI Taxonomy" id="4952"/>
    <lineage>
        <taxon>Eukaryota</taxon>
        <taxon>Fungi</taxon>
        <taxon>Dikarya</taxon>
        <taxon>Ascomycota</taxon>
        <taxon>Saccharomycotina</taxon>
        <taxon>Dipodascomycetes</taxon>
        <taxon>Dipodascales</taxon>
        <taxon>Dipodascales incertae sedis</taxon>
        <taxon>Yarrowia</taxon>
    </lineage>
</organism>
<reference evidence="1 2" key="1">
    <citation type="journal article" date="2016" name="PLoS ONE">
        <title>Sequence Assembly of Yarrowia lipolytica Strain W29/CLIB89 Shows Transposable Element Diversity.</title>
        <authorList>
            <person name="Magnan C."/>
            <person name="Yu J."/>
            <person name="Chang I."/>
            <person name="Jahn E."/>
            <person name="Kanomata Y."/>
            <person name="Wu J."/>
            <person name="Zeller M."/>
            <person name="Oakes M."/>
            <person name="Baldi P."/>
            <person name="Sandmeyer S."/>
        </authorList>
    </citation>
    <scope>NUCLEOTIDE SEQUENCE [LARGE SCALE GENOMIC DNA]</scope>
    <source>
        <strain evidence="2">CLIB89(W29)</strain>
    </source>
</reference>
<proteinExistence type="predicted"/>
<dbReference type="KEGG" id="yli:2912957"/>
<name>A0A1D8NL14_YARLL</name>
<dbReference type="EMBL" id="CP017557">
    <property type="protein sequence ID" value="AOW06327.1"/>
    <property type="molecule type" value="Genomic_DNA"/>
</dbReference>
<dbReference type="AlphaFoldDB" id="A0A1D8NL14"/>
<dbReference type="Proteomes" id="UP000182444">
    <property type="component" value="Chromosome 1E"/>
</dbReference>
<accession>A0A1D8NL14</accession>
<dbReference type="RefSeq" id="XP_504717.1">
    <property type="nucleotide sequence ID" value="XM_504717.1"/>
</dbReference>
<dbReference type="GeneID" id="2912957"/>
<dbReference type="VEuPathDB" id="FungiDB:YALI0_E33187g"/>
<dbReference type="VEuPathDB" id="FungiDB:YALI1_E39333g"/>
<sequence length="501" mass="56061">MLRTTLSRAHAINKAAPLLRAHCNIQPITCIQRFYSAKEPAANDLKEISTPETTLRSLHPFLRVHDSTKFSANFLTVETESGKRDFEDREKYRTSVALRRSETPREKIKDIQNRKQYVEGLDKLFGKTKPDNLVKLHQAVKTASLAELKDICNKIDSDAVLGDTYAALPNYQHVRKGAALSVVAQNIIFRYQKLTEEAGEPLDADPLFKLVGYIYARATNDVSFSAEAADALFWATCKSGTIEDITAVATMLAGMNTRPSDYTVSEVLAPALRPLTKIPDVNEKTAEVISLFALRPVFCQDIPPKMATIMFGLCSRMDEFVSAFNNVRRVESFKNRHAVFEEAAPAMIKAIVRCTKNEVTAKGPEQDDIFVRFEVTRPHHQAMANMFSLARLLRHSENSSFPQKAIETALVQCAKEGNIAGLNKVLSWTDQISKRATERVLALFPYAHGMAEEPLTPSIGISSMFQETSYVGHVKFLESLKKKTEAKELISEIDEKLESID</sequence>
<gene>
    <name evidence="1" type="ORF">YALI1_E39333g</name>
</gene>
<dbReference type="OrthoDB" id="4086810at2759"/>
<protein>
    <submittedName>
        <fullName evidence="1">Uncharacterized protein</fullName>
    </submittedName>
</protein>
<evidence type="ECO:0000313" key="1">
    <source>
        <dbReference type="EMBL" id="AOW06327.1"/>
    </source>
</evidence>
<evidence type="ECO:0000313" key="2">
    <source>
        <dbReference type="Proteomes" id="UP000182444"/>
    </source>
</evidence>